<organism evidence="1 2">
    <name type="scientific">Ceratodon purpureus</name>
    <name type="common">Fire moss</name>
    <name type="synonym">Dicranum purpureum</name>
    <dbReference type="NCBI Taxonomy" id="3225"/>
    <lineage>
        <taxon>Eukaryota</taxon>
        <taxon>Viridiplantae</taxon>
        <taxon>Streptophyta</taxon>
        <taxon>Embryophyta</taxon>
        <taxon>Bryophyta</taxon>
        <taxon>Bryophytina</taxon>
        <taxon>Bryopsida</taxon>
        <taxon>Dicranidae</taxon>
        <taxon>Pseudoditrichales</taxon>
        <taxon>Ditrichaceae</taxon>
        <taxon>Ceratodon</taxon>
    </lineage>
</organism>
<evidence type="ECO:0000313" key="2">
    <source>
        <dbReference type="Proteomes" id="UP000822688"/>
    </source>
</evidence>
<evidence type="ECO:0000313" key="1">
    <source>
        <dbReference type="EMBL" id="KAG0557161.1"/>
    </source>
</evidence>
<dbReference type="Proteomes" id="UP000822688">
    <property type="component" value="Chromosome 11"/>
</dbReference>
<sequence length="33" mass="3870">MSFERNPNSKILKLPLTRHCTNIKICLNQNTKL</sequence>
<reference evidence="1 2" key="1">
    <citation type="submission" date="2020-06" db="EMBL/GenBank/DDBJ databases">
        <title>WGS assembly of Ceratodon purpureus strain R40.</title>
        <authorList>
            <person name="Carey S.B."/>
            <person name="Jenkins J."/>
            <person name="Shu S."/>
            <person name="Lovell J.T."/>
            <person name="Sreedasyam A."/>
            <person name="Maumus F."/>
            <person name="Tiley G.P."/>
            <person name="Fernandez-Pozo N."/>
            <person name="Barry K."/>
            <person name="Chen C."/>
            <person name="Wang M."/>
            <person name="Lipzen A."/>
            <person name="Daum C."/>
            <person name="Saski C.A."/>
            <person name="Payton A.C."/>
            <person name="Mcbreen J.C."/>
            <person name="Conrad R.E."/>
            <person name="Kollar L.M."/>
            <person name="Olsson S."/>
            <person name="Huttunen S."/>
            <person name="Landis J.B."/>
            <person name="Wickett N.J."/>
            <person name="Johnson M.G."/>
            <person name="Rensing S.A."/>
            <person name="Grimwood J."/>
            <person name="Schmutz J."/>
            <person name="Mcdaniel S.F."/>
        </authorList>
    </citation>
    <scope>NUCLEOTIDE SEQUENCE [LARGE SCALE GENOMIC DNA]</scope>
    <source>
        <strain evidence="1 2">R40</strain>
    </source>
</reference>
<dbReference type="AlphaFoldDB" id="A0A8T0GD55"/>
<accession>A0A8T0GD55</accession>
<protein>
    <submittedName>
        <fullName evidence="1">Uncharacterized protein</fullName>
    </submittedName>
</protein>
<dbReference type="EMBL" id="CM026432">
    <property type="protein sequence ID" value="KAG0557161.1"/>
    <property type="molecule type" value="Genomic_DNA"/>
</dbReference>
<comment type="caution">
    <text evidence="1">The sequence shown here is derived from an EMBL/GenBank/DDBJ whole genome shotgun (WGS) entry which is preliminary data.</text>
</comment>
<proteinExistence type="predicted"/>
<keyword evidence="2" id="KW-1185">Reference proteome</keyword>
<gene>
    <name evidence="1" type="ORF">KC19_11G106600</name>
</gene>
<name>A0A8T0GD55_CERPU</name>